<keyword evidence="1" id="KW-0472">Membrane</keyword>
<dbReference type="CDD" id="cd04690">
    <property type="entry name" value="NUDIX_Hydrolase"/>
    <property type="match status" value="1"/>
</dbReference>
<keyword evidence="4" id="KW-1185">Reference proteome</keyword>
<dbReference type="Gene3D" id="3.90.79.10">
    <property type="entry name" value="Nucleoside Triphosphate Pyrophosphohydrolase"/>
    <property type="match status" value="1"/>
</dbReference>
<comment type="caution">
    <text evidence="3">The sequence shown here is derived from an EMBL/GenBank/DDBJ whole genome shotgun (WGS) entry which is preliminary data.</text>
</comment>
<organism evidence="3 4">
    <name type="scientific">Sediminicola luteus</name>
    <dbReference type="NCBI Taxonomy" id="319238"/>
    <lineage>
        <taxon>Bacteria</taxon>
        <taxon>Pseudomonadati</taxon>
        <taxon>Bacteroidota</taxon>
        <taxon>Flavobacteriia</taxon>
        <taxon>Flavobacteriales</taxon>
        <taxon>Flavobacteriaceae</taxon>
        <taxon>Sediminicola</taxon>
    </lineage>
</organism>
<dbReference type="Proteomes" id="UP001549773">
    <property type="component" value="Unassembled WGS sequence"/>
</dbReference>
<dbReference type="InterPro" id="IPR015797">
    <property type="entry name" value="NUDIX_hydrolase-like_dom_sf"/>
</dbReference>
<feature type="domain" description="Nudix hydrolase" evidence="2">
    <location>
        <begin position="125"/>
        <end position="266"/>
    </location>
</feature>
<feature type="transmembrane region" description="Helical" evidence="1">
    <location>
        <begin position="20"/>
        <end position="43"/>
    </location>
</feature>
<name>A0ABV2TSI9_9FLAO</name>
<keyword evidence="1" id="KW-0812">Transmembrane</keyword>
<dbReference type="InterPro" id="IPR000086">
    <property type="entry name" value="NUDIX_hydrolase_dom"/>
</dbReference>
<accession>A0ABV2TSI9</accession>
<keyword evidence="1" id="KW-1133">Transmembrane helix</keyword>
<sequence length="272" mass="30907">MIIKKQVYRADKKVNPLIGILLFFISILLFVFTVPFGFVYALFYKLFKRGLTGIGEYALKIAISVDQLGNVTMQHLLNALWIKDGGYYFGNRDETISSAIGRNKKLGTLTIFGRAIDKLLDIIDPNHSLNSIDYYIEPTERIIDKLAWIHLVEGKILSTRSNGKTKYYIPGGKRELGESDSLTLVREIKEELSVDIKVPSLEFIGIFEAQADGHKPGILVRMTCYAAQYHGQLAPDSEIEEMVWLTYNDRDMVSAVDQLIFDFLYHKGDLIN</sequence>
<dbReference type="EMBL" id="JBEWYP010000001">
    <property type="protein sequence ID" value="MET7028234.1"/>
    <property type="molecule type" value="Genomic_DNA"/>
</dbReference>
<reference evidence="3 4" key="1">
    <citation type="submission" date="2024-07" db="EMBL/GenBank/DDBJ databases">
        <title>The genome sequence of type strain Sediminicola luteus GDMCC 1.2596T.</title>
        <authorList>
            <person name="Liu Y."/>
        </authorList>
    </citation>
    <scope>NUCLEOTIDE SEQUENCE [LARGE SCALE GENOMIC DNA]</scope>
    <source>
        <strain evidence="3 4">GDMCC 1.2596</strain>
    </source>
</reference>
<dbReference type="SUPFAM" id="SSF55811">
    <property type="entry name" value="Nudix"/>
    <property type="match status" value="1"/>
</dbReference>
<proteinExistence type="predicted"/>
<dbReference type="Pfam" id="PF00293">
    <property type="entry name" value="NUDIX"/>
    <property type="match status" value="1"/>
</dbReference>
<gene>
    <name evidence="3" type="ORF">ABXZ32_02450</name>
</gene>
<evidence type="ECO:0000313" key="3">
    <source>
        <dbReference type="EMBL" id="MET7028234.1"/>
    </source>
</evidence>
<evidence type="ECO:0000259" key="2">
    <source>
        <dbReference type="PROSITE" id="PS51462"/>
    </source>
</evidence>
<protein>
    <submittedName>
        <fullName evidence="3">NUDIX domain-containing protein</fullName>
    </submittedName>
</protein>
<evidence type="ECO:0000313" key="4">
    <source>
        <dbReference type="Proteomes" id="UP001549773"/>
    </source>
</evidence>
<evidence type="ECO:0000256" key="1">
    <source>
        <dbReference type="SAM" id="Phobius"/>
    </source>
</evidence>
<dbReference type="RefSeq" id="WP_354617095.1">
    <property type="nucleotide sequence ID" value="NZ_JBEWYP010000001.1"/>
</dbReference>
<dbReference type="PROSITE" id="PS51462">
    <property type="entry name" value="NUDIX"/>
    <property type="match status" value="1"/>
</dbReference>